<gene>
    <name evidence="7" type="ORF">TRITD_3Bv1G002430</name>
</gene>
<comment type="subcellular location">
    <subcellularLocation>
        <location evidence="1">Membrane</location>
        <topology evidence="1">Multi-pass membrane protein</topology>
    </subcellularLocation>
</comment>
<evidence type="ECO:0000256" key="2">
    <source>
        <dbReference type="ARBA" id="ARBA00022692"/>
    </source>
</evidence>
<accession>A0A9R1Q7I9</accession>
<dbReference type="GO" id="GO:0016020">
    <property type="term" value="C:membrane"/>
    <property type="evidence" value="ECO:0007669"/>
    <property type="project" value="UniProtKB-SubCell"/>
</dbReference>
<keyword evidence="4 6" id="KW-1133">Transmembrane helix</keyword>
<name>A0A9R1Q7I9_TRITD</name>
<keyword evidence="3" id="KW-0677">Repeat</keyword>
<dbReference type="Pfam" id="PF00230">
    <property type="entry name" value="MIP"/>
    <property type="match status" value="1"/>
</dbReference>
<dbReference type="InterPro" id="IPR023271">
    <property type="entry name" value="Aquaporin-like"/>
</dbReference>
<dbReference type="Gene3D" id="1.20.1080.10">
    <property type="entry name" value="Glycerol uptake facilitator protein"/>
    <property type="match status" value="1"/>
</dbReference>
<reference evidence="7 8" key="1">
    <citation type="submission" date="2017-09" db="EMBL/GenBank/DDBJ databases">
        <authorList>
            <consortium name="International Durum Wheat Genome Sequencing Consortium (IDWGSC)"/>
            <person name="Milanesi L."/>
        </authorList>
    </citation>
    <scope>NUCLEOTIDE SEQUENCE [LARGE SCALE GENOMIC DNA]</scope>
    <source>
        <strain evidence="8">cv. Svevo</strain>
    </source>
</reference>
<evidence type="ECO:0000256" key="1">
    <source>
        <dbReference type="ARBA" id="ARBA00004141"/>
    </source>
</evidence>
<keyword evidence="5 6" id="KW-0472">Membrane</keyword>
<feature type="transmembrane region" description="Helical" evidence="6">
    <location>
        <begin position="19"/>
        <end position="36"/>
    </location>
</feature>
<dbReference type="Proteomes" id="UP000324705">
    <property type="component" value="Chromosome 3B"/>
</dbReference>
<protein>
    <submittedName>
        <fullName evidence="7">Uncharacterized protein</fullName>
    </submittedName>
</protein>
<dbReference type="Gramene" id="TRITD3Bv1G002430.1">
    <property type="protein sequence ID" value="TRITD3Bv1G002430.1"/>
    <property type="gene ID" value="TRITD3Bv1G002430"/>
</dbReference>
<dbReference type="EMBL" id="LT934116">
    <property type="protein sequence ID" value="VAH70743.1"/>
    <property type="molecule type" value="Genomic_DNA"/>
</dbReference>
<evidence type="ECO:0000256" key="5">
    <source>
        <dbReference type="ARBA" id="ARBA00023136"/>
    </source>
</evidence>
<evidence type="ECO:0000313" key="8">
    <source>
        <dbReference type="Proteomes" id="UP000324705"/>
    </source>
</evidence>
<evidence type="ECO:0000256" key="6">
    <source>
        <dbReference type="SAM" id="Phobius"/>
    </source>
</evidence>
<dbReference type="SUPFAM" id="SSF81338">
    <property type="entry name" value="Aquaporin-like"/>
    <property type="match status" value="1"/>
</dbReference>
<proteinExistence type="predicted"/>
<dbReference type="GO" id="GO:0015267">
    <property type="term" value="F:channel activity"/>
    <property type="evidence" value="ECO:0007669"/>
    <property type="project" value="InterPro"/>
</dbReference>
<organism evidence="7 8">
    <name type="scientific">Triticum turgidum subsp. durum</name>
    <name type="common">Durum wheat</name>
    <name type="synonym">Triticum durum</name>
    <dbReference type="NCBI Taxonomy" id="4567"/>
    <lineage>
        <taxon>Eukaryota</taxon>
        <taxon>Viridiplantae</taxon>
        <taxon>Streptophyta</taxon>
        <taxon>Embryophyta</taxon>
        <taxon>Tracheophyta</taxon>
        <taxon>Spermatophyta</taxon>
        <taxon>Magnoliopsida</taxon>
        <taxon>Liliopsida</taxon>
        <taxon>Poales</taxon>
        <taxon>Poaceae</taxon>
        <taxon>BOP clade</taxon>
        <taxon>Pooideae</taxon>
        <taxon>Triticodae</taxon>
        <taxon>Triticeae</taxon>
        <taxon>Triticinae</taxon>
        <taxon>Triticum</taxon>
    </lineage>
</organism>
<evidence type="ECO:0000313" key="7">
    <source>
        <dbReference type="EMBL" id="VAH70743.1"/>
    </source>
</evidence>
<evidence type="ECO:0000256" key="4">
    <source>
        <dbReference type="ARBA" id="ARBA00022989"/>
    </source>
</evidence>
<sequence>MNPVGSLGPAIVFGRYTSIWIYVIVPDAGMLLGALFNKAVRQSDAVVGFLCGGRGASSRVVVAGAPGTN</sequence>
<keyword evidence="8" id="KW-1185">Reference proteome</keyword>
<dbReference type="InterPro" id="IPR000425">
    <property type="entry name" value="MIP"/>
</dbReference>
<dbReference type="AlphaFoldDB" id="A0A9R1Q7I9"/>
<evidence type="ECO:0000256" key="3">
    <source>
        <dbReference type="ARBA" id="ARBA00022737"/>
    </source>
</evidence>
<keyword evidence="2 6" id="KW-0812">Transmembrane</keyword>